<evidence type="ECO:0000313" key="3">
    <source>
        <dbReference type="Proteomes" id="UP000061603"/>
    </source>
</evidence>
<dbReference type="Pfam" id="PF00111">
    <property type="entry name" value="Fer2"/>
    <property type="match status" value="1"/>
</dbReference>
<evidence type="ECO:0000259" key="1">
    <source>
        <dbReference type="PROSITE" id="PS51085"/>
    </source>
</evidence>
<dbReference type="GO" id="GO:0051537">
    <property type="term" value="F:2 iron, 2 sulfur cluster binding"/>
    <property type="evidence" value="ECO:0007669"/>
    <property type="project" value="InterPro"/>
</dbReference>
<dbReference type="KEGG" id="rbu:PG1C_00925"/>
<organism evidence="2 3">
    <name type="scientific">Rugosibacter aromaticivorans</name>
    <dbReference type="NCBI Taxonomy" id="1565605"/>
    <lineage>
        <taxon>Bacteria</taxon>
        <taxon>Pseudomonadati</taxon>
        <taxon>Pseudomonadota</taxon>
        <taxon>Betaproteobacteria</taxon>
        <taxon>Nitrosomonadales</taxon>
        <taxon>Sterolibacteriaceae</taxon>
        <taxon>Rugosibacter</taxon>
    </lineage>
</organism>
<dbReference type="EMBL" id="CP010554">
    <property type="protein sequence ID" value="AJP49315.1"/>
    <property type="molecule type" value="Genomic_DNA"/>
</dbReference>
<reference evidence="2 3" key="1">
    <citation type="journal article" date="2015" name="Genome Announc.">
        <title>Complete Genome Sequence of a Novel Bacterium within the Family Rhodocyclaceae That Degrades Polycyclic Aromatic Hydrocarbons.</title>
        <authorList>
            <person name="Singleton D.R."/>
            <person name="Dickey A.N."/>
            <person name="Scholl E.H."/>
            <person name="Wright F.A."/>
            <person name="Aitken M.D."/>
        </authorList>
    </citation>
    <scope>NUCLEOTIDE SEQUENCE [LARGE SCALE GENOMIC DNA]</scope>
    <source>
        <strain evidence="3">PG1-Ca6</strain>
    </source>
</reference>
<dbReference type="Proteomes" id="UP000061603">
    <property type="component" value="Chromosome"/>
</dbReference>
<dbReference type="Gene3D" id="3.10.20.30">
    <property type="match status" value="1"/>
</dbReference>
<name>A0A0C5JBU3_9PROT</name>
<dbReference type="SUPFAM" id="SSF54292">
    <property type="entry name" value="2Fe-2S ferredoxin-like"/>
    <property type="match status" value="1"/>
</dbReference>
<dbReference type="InterPro" id="IPR036010">
    <property type="entry name" value="2Fe-2S_ferredoxin-like_sf"/>
</dbReference>
<proteinExistence type="predicted"/>
<dbReference type="PROSITE" id="PS00197">
    <property type="entry name" value="2FE2S_FER_1"/>
    <property type="match status" value="1"/>
</dbReference>
<sequence length="104" mass="11303">MRYRVKLKQTNEVYECLPHESMLQGMARLGRRGIPIGCLNGGCGICKVAVVAGAWEKTGLMSRAHVSAEEEARGTVLACRAAPSSDIEIEVLGKMQKAVFKGWP</sequence>
<dbReference type="HOGENOM" id="CLU_082632_4_0_4"/>
<keyword evidence="3" id="KW-1185">Reference proteome</keyword>
<evidence type="ECO:0000313" key="2">
    <source>
        <dbReference type="EMBL" id="AJP49315.1"/>
    </source>
</evidence>
<dbReference type="AlphaFoldDB" id="A0A0C5JBU3"/>
<dbReference type="STRING" id="1565605.PG1C_00925"/>
<protein>
    <submittedName>
        <fullName evidence="2">Ferredoxin</fullName>
    </submittedName>
</protein>
<dbReference type="PROSITE" id="PS51085">
    <property type="entry name" value="2FE2S_FER_2"/>
    <property type="match status" value="1"/>
</dbReference>
<dbReference type="PATRIC" id="fig|1565605.3.peg.195"/>
<accession>A0A0C5JBU3</accession>
<dbReference type="InterPro" id="IPR006058">
    <property type="entry name" value="2Fe2S_fd_BS"/>
</dbReference>
<dbReference type="InterPro" id="IPR001041">
    <property type="entry name" value="2Fe-2S_ferredoxin-type"/>
</dbReference>
<dbReference type="CDD" id="cd00207">
    <property type="entry name" value="fer2"/>
    <property type="match status" value="1"/>
</dbReference>
<dbReference type="InterPro" id="IPR012675">
    <property type="entry name" value="Beta-grasp_dom_sf"/>
</dbReference>
<feature type="domain" description="2Fe-2S ferredoxin-type" evidence="1">
    <location>
        <begin position="3"/>
        <end position="95"/>
    </location>
</feature>
<gene>
    <name evidence="2" type="ORF">PG1C_00925</name>
</gene>